<dbReference type="InterPro" id="IPR018641">
    <property type="entry name" value="Trfase_1_rSAM/seldom-assoc"/>
</dbReference>
<dbReference type="EMBL" id="JAAHFQ010000471">
    <property type="protein sequence ID" value="NER30018.1"/>
    <property type="molecule type" value="Genomic_DNA"/>
</dbReference>
<dbReference type="NCBIfam" id="TIGR04282">
    <property type="entry name" value="glyco_like_cofC"/>
    <property type="match status" value="1"/>
</dbReference>
<dbReference type="PANTHER" id="PTHR36529">
    <property type="entry name" value="SLL1095 PROTEIN"/>
    <property type="match status" value="1"/>
</dbReference>
<sequence>MDTDNQELLRERLIIFTRYPEPGKTKTRMIPALGASGAAALQRQMTEHTMSETRELKAWRSLSVEVHFNGGSQQLMQEWLGSEFVYRKQREGDLGIRMTAAFEASFAAGMTRVVIIGTDCPDLNAKLMSQALQALAEHDLVLGPARDGGYYLIGLRRLFPELFRGISWGTSEVRQKTLEIAKNLNLEIAQLSPLSDVDRPEDLWVVSNFNWSRFN</sequence>
<name>A0A6B3NLD8_9CYAN</name>
<dbReference type="Gene3D" id="3.90.550.10">
    <property type="entry name" value="Spore Coat Polysaccharide Biosynthesis Protein SpsA, Chain A"/>
    <property type="match status" value="1"/>
</dbReference>
<dbReference type="GO" id="GO:0016740">
    <property type="term" value="F:transferase activity"/>
    <property type="evidence" value="ECO:0007669"/>
    <property type="project" value="UniProtKB-KW"/>
</dbReference>
<evidence type="ECO:0000313" key="1">
    <source>
        <dbReference type="EMBL" id="NER30018.1"/>
    </source>
</evidence>
<dbReference type="AlphaFoldDB" id="A0A6B3NLD8"/>
<dbReference type="PANTHER" id="PTHR36529:SF1">
    <property type="entry name" value="GLYCOSYLTRANSFERASE"/>
    <property type="match status" value="1"/>
</dbReference>
<dbReference type="InterPro" id="IPR029044">
    <property type="entry name" value="Nucleotide-diphossugar_trans"/>
</dbReference>
<dbReference type="Pfam" id="PF09837">
    <property type="entry name" value="DUF2064"/>
    <property type="match status" value="1"/>
</dbReference>
<comment type="caution">
    <text evidence="1">The sequence shown here is derived from an EMBL/GenBank/DDBJ whole genome shotgun (WGS) entry which is preliminary data.</text>
</comment>
<proteinExistence type="predicted"/>
<reference evidence="1" key="1">
    <citation type="submission" date="2019-11" db="EMBL/GenBank/DDBJ databases">
        <title>Genomic insights into an expanded diversity of filamentous marine cyanobacteria reveals the extraordinary biosynthetic potential of Moorea and Okeania.</title>
        <authorList>
            <person name="Ferreira Leao T."/>
            <person name="Wang M."/>
            <person name="Moss N."/>
            <person name="Da Silva R."/>
            <person name="Sanders J."/>
            <person name="Nurk S."/>
            <person name="Gurevich A."/>
            <person name="Humphrey G."/>
            <person name="Reher R."/>
            <person name="Zhu Q."/>
            <person name="Belda-Ferre P."/>
            <person name="Glukhov E."/>
            <person name="Rex R."/>
            <person name="Dorrestein P.C."/>
            <person name="Knight R."/>
            <person name="Pevzner P."/>
            <person name="Gerwick W.H."/>
            <person name="Gerwick L."/>
        </authorList>
    </citation>
    <scope>NUCLEOTIDE SEQUENCE</scope>
    <source>
        <strain evidence="1">SIO1C4</strain>
    </source>
</reference>
<protein>
    <submittedName>
        <fullName evidence="1">Glycosyltransferase</fullName>
    </submittedName>
</protein>
<gene>
    <name evidence="1" type="ORF">F6J89_20965</name>
</gene>
<keyword evidence="1" id="KW-0808">Transferase</keyword>
<dbReference type="SUPFAM" id="SSF53448">
    <property type="entry name" value="Nucleotide-diphospho-sugar transferases"/>
    <property type="match status" value="1"/>
</dbReference>
<accession>A0A6B3NLD8</accession>
<organism evidence="1">
    <name type="scientific">Symploca sp. SIO1C4</name>
    <dbReference type="NCBI Taxonomy" id="2607765"/>
    <lineage>
        <taxon>Bacteria</taxon>
        <taxon>Bacillati</taxon>
        <taxon>Cyanobacteriota</taxon>
        <taxon>Cyanophyceae</taxon>
        <taxon>Coleofasciculales</taxon>
        <taxon>Coleofasciculaceae</taxon>
        <taxon>Symploca</taxon>
    </lineage>
</organism>